<organism evidence="1">
    <name type="scientific">Albugo laibachii Nc14</name>
    <dbReference type="NCBI Taxonomy" id="890382"/>
    <lineage>
        <taxon>Eukaryota</taxon>
        <taxon>Sar</taxon>
        <taxon>Stramenopiles</taxon>
        <taxon>Oomycota</taxon>
        <taxon>Peronosporomycetes</taxon>
        <taxon>Albuginales</taxon>
        <taxon>Albuginaceae</taxon>
        <taxon>Albugo</taxon>
    </lineage>
</organism>
<reference evidence="1" key="2">
    <citation type="submission" date="2011-02" db="EMBL/GenBank/DDBJ databases">
        <authorList>
            <person name="MacLean D."/>
        </authorList>
    </citation>
    <scope>NUCLEOTIDE SEQUENCE</scope>
</reference>
<dbReference type="EMBL" id="FR824310">
    <property type="protein sequence ID" value="CCA24934.1"/>
    <property type="molecule type" value="Genomic_DNA"/>
</dbReference>
<protein>
    <submittedName>
        <fullName evidence="1">Uncharacterized protein AlNc14C265G9880</fullName>
    </submittedName>
</protein>
<dbReference type="HOGENOM" id="CLU_1491668_0_0_1"/>
<name>F0WU57_9STRA</name>
<proteinExistence type="predicted"/>
<reference evidence="1" key="1">
    <citation type="journal article" date="2011" name="PLoS Biol.">
        <title>Gene gain and loss during evolution of obligate parasitism in the white rust pathogen of Arabidopsis thaliana.</title>
        <authorList>
            <person name="Kemen E."/>
            <person name="Gardiner A."/>
            <person name="Schultz-Larsen T."/>
            <person name="Kemen A.C."/>
            <person name="Balmuth A.L."/>
            <person name="Robert-Seilaniantz A."/>
            <person name="Bailey K."/>
            <person name="Holub E."/>
            <person name="Studholme D.J."/>
            <person name="Maclean D."/>
            <person name="Jones J.D."/>
        </authorList>
    </citation>
    <scope>NUCLEOTIDE SEQUENCE</scope>
</reference>
<gene>
    <name evidence="1" type="primary">AlNc14C265G9880</name>
    <name evidence="1" type="ORF">ALNC14_110780</name>
</gene>
<accession>F0WU57</accession>
<sequence length="181" mass="21303">MPFVTPGTRKRNWSENDCISIKKRRIDAVNDRETLCSDRYRSSEDKNAPACFRMCRNSGTCGHIQCTFCMLHSSREHALHRLMQSQYDEAIYILRKVEQIQRTLSVHRRKHMLTAAQWKQSTSNGPVKVRKHRVHFNPHIAAIDIEMVDRSLDNLQPPTLEEMLVIRANRQIPMQNYSELW</sequence>
<dbReference type="AlphaFoldDB" id="F0WU57"/>
<evidence type="ECO:0000313" key="1">
    <source>
        <dbReference type="EMBL" id="CCA24934.1"/>
    </source>
</evidence>